<dbReference type="InterPro" id="IPR001647">
    <property type="entry name" value="HTH_TetR"/>
</dbReference>
<dbReference type="SUPFAM" id="SSF46689">
    <property type="entry name" value="Homeodomain-like"/>
    <property type="match status" value="1"/>
</dbReference>
<dbReference type="Gene3D" id="1.10.10.60">
    <property type="entry name" value="Homeodomain-like"/>
    <property type="match status" value="1"/>
</dbReference>
<dbReference type="GO" id="GO:0003700">
    <property type="term" value="F:DNA-binding transcription factor activity"/>
    <property type="evidence" value="ECO:0007669"/>
    <property type="project" value="TreeGrafter"/>
</dbReference>
<proteinExistence type="predicted"/>
<dbReference type="PANTHER" id="PTHR30055">
    <property type="entry name" value="HTH-TYPE TRANSCRIPTIONAL REGULATOR RUTR"/>
    <property type="match status" value="1"/>
</dbReference>
<name>A0AAU7DM92_9BACT</name>
<organism evidence="7">
    <name type="scientific">Telmatobacter sp. DSM 110680</name>
    <dbReference type="NCBI Taxonomy" id="3036704"/>
    <lineage>
        <taxon>Bacteria</taxon>
        <taxon>Pseudomonadati</taxon>
        <taxon>Acidobacteriota</taxon>
        <taxon>Terriglobia</taxon>
        <taxon>Terriglobales</taxon>
        <taxon>Acidobacteriaceae</taxon>
        <taxon>Telmatobacter</taxon>
    </lineage>
</organism>
<dbReference type="Pfam" id="PF00440">
    <property type="entry name" value="TetR_N"/>
    <property type="match status" value="1"/>
</dbReference>
<keyword evidence="1" id="KW-0805">Transcription regulation</keyword>
<accession>A0AAU7DM92</accession>
<keyword evidence="2 4" id="KW-0238">DNA-binding</keyword>
<evidence type="ECO:0000256" key="4">
    <source>
        <dbReference type="PROSITE-ProRule" id="PRU00335"/>
    </source>
</evidence>
<dbReference type="EMBL" id="CP121196">
    <property type="protein sequence ID" value="XBH18435.1"/>
    <property type="molecule type" value="Genomic_DNA"/>
</dbReference>
<dbReference type="PANTHER" id="PTHR30055:SF234">
    <property type="entry name" value="HTH-TYPE TRANSCRIPTIONAL REGULATOR BETI"/>
    <property type="match status" value="1"/>
</dbReference>
<feature type="DNA-binding region" description="H-T-H motif" evidence="4">
    <location>
        <begin position="41"/>
        <end position="60"/>
    </location>
</feature>
<feature type="compositionally biased region" description="Basic residues" evidence="5">
    <location>
        <begin position="222"/>
        <end position="234"/>
    </location>
</feature>
<dbReference type="InterPro" id="IPR050109">
    <property type="entry name" value="HTH-type_TetR-like_transc_reg"/>
</dbReference>
<dbReference type="InterPro" id="IPR036271">
    <property type="entry name" value="Tet_transcr_reg_TetR-rel_C_sf"/>
</dbReference>
<feature type="region of interest" description="Disordered" evidence="5">
    <location>
        <begin position="220"/>
        <end position="245"/>
    </location>
</feature>
<dbReference type="SUPFAM" id="SSF48498">
    <property type="entry name" value="Tetracyclin repressor-like, C-terminal domain"/>
    <property type="match status" value="1"/>
</dbReference>
<evidence type="ECO:0000259" key="6">
    <source>
        <dbReference type="PROSITE" id="PS50977"/>
    </source>
</evidence>
<keyword evidence="3" id="KW-0804">Transcription</keyword>
<dbReference type="GO" id="GO:0000976">
    <property type="term" value="F:transcription cis-regulatory region binding"/>
    <property type="evidence" value="ECO:0007669"/>
    <property type="project" value="TreeGrafter"/>
</dbReference>
<gene>
    <name evidence="7" type="ORF">P8935_03655</name>
</gene>
<dbReference type="AlphaFoldDB" id="A0AAU7DM92"/>
<dbReference type="PRINTS" id="PR00455">
    <property type="entry name" value="HTHTETR"/>
</dbReference>
<evidence type="ECO:0000313" key="7">
    <source>
        <dbReference type="EMBL" id="XBH18435.1"/>
    </source>
</evidence>
<dbReference type="PROSITE" id="PS50977">
    <property type="entry name" value="HTH_TETR_2"/>
    <property type="match status" value="1"/>
</dbReference>
<sequence length="245" mass="28398">MPRKKTEKTAISYHAHRERQRRRILDAAWKLFNDRGIDRVTMAEITAGSGVQPSTMYQYFSNKDDIVWAIVSELMQQARGRAKQMLEGATNALARITALLELMADELSNNREQVRFMAQFDAMYARDWPVERLLSLESQVHPQPFRWFSELIREGVQDGSLRSDLDPDLTMHAVVNGVIGTQRRLASLGNKIEQEYGNSIDRLFRETIRLILLGLRAPERKSKTHSRRNQRKQKSTQEISRKRSS</sequence>
<dbReference type="RefSeq" id="WP_348263660.1">
    <property type="nucleotide sequence ID" value="NZ_CP121196.1"/>
</dbReference>
<evidence type="ECO:0000256" key="1">
    <source>
        <dbReference type="ARBA" id="ARBA00023015"/>
    </source>
</evidence>
<protein>
    <submittedName>
        <fullName evidence="7">TetR/AcrR family transcriptional regulator</fullName>
    </submittedName>
</protein>
<feature type="domain" description="HTH tetR-type" evidence="6">
    <location>
        <begin position="18"/>
        <end position="78"/>
    </location>
</feature>
<evidence type="ECO:0000256" key="5">
    <source>
        <dbReference type="SAM" id="MobiDB-lite"/>
    </source>
</evidence>
<reference evidence="7" key="1">
    <citation type="submission" date="2023-03" db="EMBL/GenBank/DDBJ databases">
        <title>Edaphobacter sp.</title>
        <authorList>
            <person name="Huber K.J."/>
            <person name="Papendorf J."/>
            <person name="Pilke C."/>
            <person name="Bunk B."/>
            <person name="Sproeer C."/>
            <person name="Pester M."/>
        </authorList>
    </citation>
    <scope>NUCLEOTIDE SEQUENCE</scope>
    <source>
        <strain evidence="7">DSM 110680</strain>
    </source>
</reference>
<dbReference type="InterPro" id="IPR009057">
    <property type="entry name" value="Homeodomain-like_sf"/>
</dbReference>
<evidence type="ECO:0000256" key="2">
    <source>
        <dbReference type="ARBA" id="ARBA00023125"/>
    </source>
</evidence>
<dbReference type="Gene3D" id="1.10.357.10">
    <property type="entry name" value="Tetracycline Repressor, domain 2"/>
    <property type="match status" value="1"/>
</dbReference>
<evidence type="ECO:0000256" key="3">
    <source>
        <dbReference type="ARBA" id="ARBA00023163"/>
    </source>
</evidence>